<reference evidence="1" key="1">
    <citation type="submission" date="2021-09" db="EMBL/GenBank/DDBJ databases">
        <title>The genome of Mauremys mutica provides insights into the evolution of semi-aquatic lifestyle.</title>
        <authorList>
            <person name="Gong S."/>
            <person name="Gao Y."/>
        </authorList>
    </citation>
    <scope>NUCLEOTIDE SEQUENCE</scope>
    <source>
        <strain evidence="1">MM-2020</strain>
        <tissue evidence="1">Muscle</tissue>
    </source>
</reference>
<evidence type="ECO:0000313" key="1">
    <source>
        <dbReference type="EMBL" id="KAH1178403.1"/>
    </source>
</evidence>
<proteinExistence type="predicted"/>
<comment type="caution">
    <text evidence="1">The sequence shown here is derived from an EMBL/GenBank/DDBJ whole genome shotgun (WGS) entry which is preliminary data.</text>
</comment>
<dbReference type="AlphaFoldDB" id="A0A9D3XFG9"/>
<accession>A0A9D3XFG9</accession>
<dbReference type="EMBL" id="JAHDVG010000474">
    <property type="protein sequence ID" value="KAH1178403.1"/>
    <property type="molecule type" value="Genomic_DNA"/>
</dbReference>
<protein>
    <submittedName>
        <fullName evidence="1">Uncharacterized protein</fullName>
    </submittedName>
</protein>
<evidence type="ECO:0000313" key="2">
    <source>
        <dbReference type="Proteomes" id="UP000827986"/>
    </source>
</evidence>
<organism evidence="1 2">
    <name type="scientific">Mauremys mutica</name>
    <name type="common">yellowpond turtle</name>
    <dbReference type="NCBI Taxonomy" id="74926"/>
    <lineage>
        <taxon>Eukaryota</taxon>
        <taxon>Metazoa</taxon>
        <taxon>Chordata</taxon>
        <taxon>Craniata</taxon>
        <taxon>Vertebrata</taxon>
        <taxon>Euteleostomi</taxon>
        <taxon>Archelosauria</taxon>
        <taxon>Testudinata</taxon>
        <taxon>Testudines</taxon>
        <taxon>Cryptodira</taxon>
        <taxon>Durocryptodira</taxon>
        <taxon>Testudinoidea</taxon>
        <taxon>Geoemydidae</taxon>
        <taxon>Geoemydinae</taxon>
        <taxon>Mauremys</taxon>
    </lineage>
</organism>
<dbReference type="Proteomes" id="UP000827986">
    <property type="component" value="Unassembled WGS sequence"/>
</dbReference>
<sequence length="184" mass="20711">MDIIESTFRSRKSFRAICVSYKKREKNLNRMEKREVTSCWYLPTYLPTCLYGPHRNSARAPTGCSHDKWVRTRPLTTPPLPCSFKQFTRDLSGRVTGPVTAHRLVDLHLSLPCTNPTYRHGLSNMAVIWACFALGCCVSSQCRLHPLVSNMPLCLGSMELAELFIANSVGYSCILVLVSRSLPS</sequence>
<keyword evidence="2" id="KW-1185">Reference proteome</keyword>
<name>A0A9D3XFG9_9SAUR</name>
<gene>
    <name evidence="1" type="ORF">KIL84_012105</name>
</gene>